<dbReference type="GO" id="GO:0042626">
    <property type="term" value="F:ATPase-coupled transmembrane transporter activity"/>
    <property type="evidence" value="ECO:0007669"/>
    <property type="project" value="TreeGrafter"/>
</dbReference>
<evidence type="ECO:0000256" key="6">
    <source>
        <dbReference type="ARBA" id="ARBA00022840"/>
    </source>
</evidence>
<dbReference type="Pfam" id="PF00005">
    <property type="entry name" value="ABC_tran"/>
    <property type="match status" value="1"/>
</dbReference>
<dbReference type="InterPro" id="IPR003439">
    <property type="entry name" value="ABC_transporter-like_ATP-bd"/>
</dbReference>
<keyword evidence="4 10" id="KW-1003">Cell membrane</keyword>
<comment type="caution">
    <text evidence="12">The sequence shown here is derived from an EMBL/GenBank/DDBJ whole genome shotgun (WGS) entry which is preliminary data.</text>
</comment>
<evidence type="ECO:0000256" key="3">
    <source>
        <dbReference type="ARBA" id="ARBA00022448"/>
    </source>
</evidence>
<evidence type="ECO:0000256" key="4">
    <source>
        <dbReference type="ARBA" id="ARBA00022475"/>
    </source>
</evidence>
<evidence type="ECO:0000256" key="10">
    <source>
        <dbReference type="RuleBase" id="RU364103"/>
    </source>
</evidence>
<dbReference type="InterPro" id="IPR027417">
    <property type="entry name" value="P-loop_NTPase"/>
</dbReference>
<evidence type="ECO:0000313" key="13">
    <source>
        <dbReference type="Proteomes" id="UP000774000"/>
    </source>
</evidence>
<dbReference type="InterPro" id="IPR003593">
    <property type="entry name" value="AAA+_ATPase"/>
</dbReference>
<dbReference type="Gene3D" id="3.40.50.300">
    <property type="entry name" value="P-loop containing nucleotide triphosphate hydrolases"/>
    <property type="match status" value="1"/>
</dbReference>
<reference evidence="12" key="1">
    <citation type="submission" date="2021-01" db="EMBL/GenBank/DDBJ databases">
        <title>Genomic Encyclopedia of Type Strains, Phase IV (KMG-IV): sequencing the most valuable type-strain genomes for metagenomic binning, comparative biology and taxonomic classification.</title>
        <authorList>
            <person name="Goeker M."/>
        </authorList>
    </citation>
    <scope>NUCLEOTIDE SEQUENCE</scope>
    <source>
        <strain evidence="12">DSM 23230</strain>
    </source>
</reference>
<keyword evidence="7" id="KW-1278">Translocase</keyword>
<evidence type="ECO:0000256" key="5">
    <source>
        <dbReference type="ARBA" id="ARBA00022741"/>
    </source>
</evidence>
<accession>A0A938XSQ4</accession>
<dbReference type="RefSeq" id="WP_204701889.1">
    <property type="nucleotide sequence ID" value="NZ_JAFBDQ010000009.1"/>
</dbReference>
<evidence type="ECO:0000259" key="11">
    <source>
        <dbReference type="PROSITE" id="PS50893"/>
    </source>
</evidence>
<dbReference type="CDD" id="cd03225">
    <property type="entry name" value="ABC_cobalt_CbiO_domain1"/>
    <property type="match status" value="1"/>
</dbReference>
<evidence type="ECO:0000256" key="2">
    <source>
        <dbReference type="ARBA" id="ARBA00005417"/>
    </source>
</evidence>
<dbReference type="PROSITE" id="PS00211">
    <property type="entry name" value="ABC_TRANSPORTER_1"/>
    <property type="match status" value="1"/>
</dbReference>
<dbReference type="GO" id="GO:0005524">
    <property type="term" value="F:ATP binding"/>
    <property type="evidence" value="ECO:0007669"/>
    <property type="project" value="UniProtKB-UniRule"/>
</dbReference>
<dbReference type="InterPro" id="IPR050095">
    <property type="entry name" value="ECF_ABC_transporter_ATP-bd"/>
</dbReference>
<dbReference type="AlphaFoldDB" id="A0A938XSQ4"/>
<dbReference type="InterPro" id="IPR005876">
    <property type="entry name" value="Co_trans_ATP-bd"/>
</dbReference>
<keyword evidence="5 10" id="KW-0547">Nucleotide-binding</keyword>
<dbReference type="InterPro" id="IPR015856">
    <property type="entry name" value="ABC_transpr_CbiO/EcfA_su"/>
</dbReference>
<evidence type="ECO:0000256" key="1">
    <source>
        <dbReference type="ARBA" id="ARBA00004202"/>
    </source>
</evidence>
<dbReference type="NCBIfam" id="TIGR01166">
    <property type="entry name" value="cbiO"/>
    <property type="match status" value="1"/>
</dbReference>
<name>A0A938XSQ4_9FIRM</name>
<keyword evidence="13" id="KW-1185">Reference proteome</keyword>
<keyword evidence="6 10" id="KW-0067">ATP-binding</keyword>
<dbReference type="SUPFAM" id="SSF52540">
    <property type="entry name" value="P-loop containing nucleoside triphosphate hydrolases"/>
    <property type="match status" value="1"/>
</dbReference>
<dbReference type="Proteomes" id="UP000774000">
    <property type="component" value="Unassembled WGS sequence"/>
</dbReference>
<dbReference type="GO" id="GO:0016887">
    <property type="term" value="F:ATP hydrolysis activity"/>
    <property type="evidence" value="ECO:0007669"/>
    <property type="project" value="InterPro"/>
</dbReference>
<gene>
    <name evidence="12" type="ORF">JOC47_001983</name>
</gene>
<dbReference type="GO" id="GO:0043190">
    <property type="term" value="C:ATP-binding cassette (ABC) transporter complex"/>
    <property type="evidence" value="ECO:0007669"/>
    <property type="project" value="TreeGrafter"/>
</dbReference>
<evidence type="ECO:0000256" key="7">
    <source>
        <dbReference type="ARBA" id="ARBA00022967"/>
    </source>
</evidence>
<dbReference type="GO" id="GO:0006824">
    <property type="term" value="P:cobalt ion transport"/>
    <property type="evidence" value="ECO:0007669"/>
    <property type="project" value="InterPro"/>
</dbReference>
<comment type="subcellular location">
    <subcellularLocation>
        <location evidence="1 10">Cell membrane</location>
        <topology evidence="1 10">Peripheral membrane protein</topology>
    </subcellularLocation>
</comment>
<evidence type="ECO:0000313" key="12">
    <source>
        <dbReference type="EMBL" id="MBM7557129.1"/>
    </source>
</evidence>
<protein>
    <recommendedName>
        <fullName evidence="10">ABC transporter ATP-binding protein</fullName>
    </recommendedName>
</protein>
<sequence>MTEAILATKDISFNYPDGTKGLDDLSLTIPQGEKVVILGPNGAGKSTLFLHFNGILEPEQGSVFFEGQRISYDKQTLTNLRKKVGLIFQDPDEQLFSASVYQELSFGPLNLGLSKAKVKQRVIEAMKVTGISELEEKPTHLLSYGQKKRVAIAAVLAMKPKVIIFDEPTAWLDPQGAEEIISFLEELTANGITIVMATHDVDLAYKWADYVYIMNQGTKIASGIPSDVFQNKSLLEKVSLVQPLVLELYQQLQEQGVVKPNQYPKTKQELLKLIKN</sequence>
<dbReference type="PANTHER" id="PTHR43553:SF24">
    <property type="entry name" value="ENERGY-COUPLING FACTOR TRANSPORTER ATP-BINDING PROTEIN ECFA1"/>
    <property type="match status" value="1"/>
</dbReference>
<comment type="function">
    <text evidence="9">Probably part of an ABC transporter complex. Responsible for energy coupling to the transport system.</text>
</comment>
<dbReference type="PROSITE" id="PS50893">
    <property type="entry name" value="ABC_TRANSPORTER_2"/>
    <property type="match status" value="1"/>
</dbReference>
<keyword evidence="3 10" id="KW-0813">Transport</keyword>
<dbReference type="InterPro" id="IPR017871">
    <property type="entry name" value="ABC_transporter-like_CS"/>
</dbReference>
<dbReference type="FunFam" id="3.40.50.300:FF:000224">
    <property type="entry name" value="Energy-coupling factor transporter ATP-binding protein EcfA"/>
    <property type="match status" value="1"/>
</dbReference>
<feature type="domain" description="ABC transporter" evidence="11">
    <location>
        <begin position="6"/>
        <end position="241"/>
    </location>
</feature>
<evidence type="ECO:0000256" key="8">
    <source>
        <dbReference type="ARBA" id="ARBA00023136"/>
    </source>
</evidence>
<proteinExistence type="inferred from homology"/>
<comment type="similarity">
    <text evidence="2 10">Belongs to the ABC transporter superfamily.</text>
</comment>
<evidence type="ECO:0000256" key="9">
    <source>
        <dbReference type="ARBA" id="ARBA00025157"/>
    </source>
</evidence>
<comment type="function">
    <text evidence="10">Part of an ABC transporter complex. Responsible for energy coupling to the transport system.</text>
</comment>
<keyword evidence="8 10" id="KW-0472">Membrane</keyword>
<dbReference type="PANTHER" id="PTHR43553">
    <property type="entry name" value="HEAVY METAL TRANSPORTER"/>
    <property type="match status" value="1"/>
</dbReference>
<dbReference type="SMART" id="SM00382">
    <property type="entry name" value="AAA"/>
    <property type="match status" value="1"/>
</dbReference>
<dbReference type="EMBL" id="JAFBDQ010000009">
    <property type="protein sequence ID" value="MBM7557129.1"/>
    <property type="molecule type" value="Genomic_DNA"/>
</dbReference>
<organism evidence="12 13">
    <name type="scientific">Halanaerobacter jeridensis</name>
    <dbReference type="NCBI Taxonomy" id="706427"/>
    <lineage>
        <taxon>Bacteria</taxon>
        <taxon>Bacillati</taxon>
        <taxon>Bacillota</taxon>
        <taxon>Clostridia</taxon>
        <taxon>Halanaerobiales</taxon>
        <taxon>Halobacteroidaceae</taxon>
        <taxon>Halanaerobacter</taxon>
    </lineage>
</organism>